<dbReference type="EMBL" id="CAKOFQ010006696">
    <property type="protein sequence ID" value="CAH1961602.1"/>
    <property type="molecule type" value="Genomic_DNA"/>
</dbReference>
<feature type="compositionally biased region" description="Basic and acidic residues" evidence="1">
    <location>
        <begin position="8"/>
        <end position="19"/>
    </location>
</feature>
<protein>
    <submittedName>
        <fullName evidence="2">Uncharacterized protein</fullName>
    </submittedName>
</protein>
<organism evidence="2 3">
    <name type="scientific">Acanthoscelides obtectus</name>
    <name type="common">Bean weevil</name>
    <name type="synonym">Bruchus obtectus</name>
    <dbReference type="NCBI Taxonomy" id="200917"/>
    <lineage>
        <taxon>Eukaryota</taxon>
        <taxon>Metazoa</taxon>
        <taxon>Ecdysozoa</taxon>
        <taxon>Arthropoda</taxon>
        <taxon>Hexapoda</taxon>
        <taxon>Insecta</taxon>
        <taxon>Pterygota</taxon>
        <taxon>Neoptera</taxon>
        <taxon>Endopterygota</taxon>
        <taxon>Coleoptera</taxon>
        <taxon>Polyphaga</taxon>
        <taxon>Cucujiformia</taxon>
        <taxon>Chrysomeloidea</taxon>
        <taxon>Chrysomelidae</taxon>
        <taxon>Bruchinae</taxon>
        <taxon>Bruchini</taxon>
        <taxon>Acanthoscelides</taxon>
    </lineage>
</organism>
<evidence type="ECO:0000313" key="2">
    <source>
        <dbReference type="EMBL" id="CAH1961602.1"/>
    </source>
</evidence>
<proteinExistence type="predicted"/>
<gene>
    <name evidence="2" type="ORF">ACAOBT_LOCUS4235</name>
</gene>
<feature type="region of interest" description="Disordered" evidence="1">
    <location>
        <begin position="1"/>
        <end position="52"/>
    </location>
</feature>
<accession>A0A9P0P1G6</accession>
<evidence type="ECO:0000313" key="3">
    <source>
        <dbReference type="Proteomes" id="UP001152888"/>
    </source>
</evidence>
<name>A0A9P0P1G6_ACAOB</name>
<evidence type="ECO:0000256" key="1">
    <source>
        <dbReference type="SAM" id="MobiDB-lite"/>
    </source>
</evidence>
<sequence length="52" mass="5978">MGLLNKNKQSDDRGERGNDAIDTGLWSLNEPESTNFFKSAPKDKKMRKPPWK</sequence>
<reference evidence="2" key="1">
    <citation type="submission" date="2022-03" db="EMBL/GenBank/DDBJ databases">
        <authorList>
            <person name="Sayadi A."/>
        </authorList>
    </citation>
    <scope>NUCLEOTIDE SEQUENCE</scope>
</reference>
<comment type="caution">
    <text evidence="2">The sequence shown here is derived from an EMBL/GenBank/DDBJ whole genome shotgun (WGS) entry which is preliminary data.</text>
</comment>
<dbReference type="OrthoDB" id="8190486at2759"/>
<dbReference type="AlphaFoldDB" id="A0A9P0P1G6"/>
<keyword evidence="3" id="KW-1185">Reference proteome</keyword>
<dbReference type="Proteomes" id="UP001152888">
    <property type="component" value="Unassembled WGS sequence"/>
</dbReference>